<keyword evidence="1" id="KW-0812">Transmembrane</keyword>
<feature type="transmembrane region" description="Helical" evidence="1">
    <location>
        <begin position="12"/>
        <end position="30"/>
    </location>
</feature>
<feature type="transmembrane region" description="Helical" evidence="1">
    <location>
        <begin position="228"/>
        <end position="247"/>
    </location>
</feature>
<feature type="transmembrane region" description="Helical" evidence="1">
    <location>
        <begin position="150"/>
        <end position="167"/>
    </location>
</feature>
<keyword evidence="1" id="KW-1133">Transmembrane helix</keyword>
<keyword evidence="3" id="KW-1185">Reference proteome</keyword>
<dbReference type="OrthoDB" id="3770376at2"/>
<dbReference type="RefSeq" id="WP_119702236.1">
    <property type="nucleotide sequence ID" value="NZ_JBHSOI010000001.1"/>
</dbReference>
<evidence type="ECO:0000313" key="2">
    <source>
        <dbReference type="EMBL" id="REK72101.1"/>
    </source>
</evidence>
<dbReference type="EMBL" id="QUBR01000001">
    <property type="protein sequence ID" value="REK72101.1"/>
    <property type="molecule type" value="Genomic_DNA"/>
</dbReference>
<sequence>MRTLIRRSSTVGFVPVLVVVQAFCLLQRGTPWLGEWDWTADWAGGVTVVTGPLLAGCTAFEVLRWRTAATWSLLRQTPRGGHAAWLCALPVLVIGVVVHVVATASVLVATAMAGGEPRIDTGFVLVVVLPVVALAAAASIGAATAACWRSLLAVPLAAAIVFGLTAFPDRLMLPDVLKVGGTTGSLVGLTWDSRQQAAALAVLVMVSVFAVVVMHARDAVRRGPASRSIVAASAVALVAAVVLAQSVPSSRLRPSGAPIRYACTAASGTTVCLASQTSRQLAWLAAQIIRQSEPLAAIGVRLPRRYQQVVPYRRQPDGVAPILLEPDSINARRGDARRVPDLLAMPALCAADTGEVPPPDEVFVARSAISAWLSVRNGLSETSDYRVEVFGEWLGQTAPDQQAWIRTTYAQLTACAYADVRLPESVVLP</sequence>
<comment type="caution">
    <text evidence="2">The sequence shown here is derived from an EMBL/GenBank/DDBJ whole genome shotgun (WGS) entry which is preliminary data.</text>
</comment>
<gene>
    <name evidence="2" type="ORF">DX116_00130</name>
</gene>
<protein>
    <submittedName>
        <fullName evidence="2">Uncharacterized protein</fullName>
    </submittedName>
</protein>
<feature type="transmembrane region" description="Helical" evidence="1">
    <location>
        <begin position="197"/>
        <end position="216"/>
    </location>
</feature>
<dbReference type="AlphaFoldDB" id="A0A371P842"/>
<accession>A0A371P842</accession>
<proteinExistence type="predicted"/>
<evidence type="ECO:0000256" key="1">
    <source>
        <dbReference type="SAM" id="Phobius"/>
    </source>
</evidence>
<keyword evidence="1" id="KW-0472">Membrane</keyword>
<reference evidence="2 3" key="1">
    <citation type="submission" date="2018-08" db="EMBL/GenBank/DDBJ databases">
        <title>Aeromicrobium sp. M2KJ-4, whole genome shotgun sequence.</title>
        <authorList>
            <person name="Tuo L."/>
        </authorList>
    </citation>
    <scope>NUCLEOTIDE SEQUENCE [LARGE SCALE GENOMIC DNA]</scope>
    <source>
        <strain evidence="2 3">M2KJ-4</strain>
    </source>
</reference>
<feature type="transmembrane region" description="Helical" evidence="1">
    <location>
        <begin position="42"/>
        <end position="63"/>
    </location>
</feature>
<name>A0A371P842_9ACTN</name>
<dbReference type="Proteomes" id="UP000265581">
    <property type="component" value="Unassembled WGS sequence"/>
</dbReference>
<feature type="transmembrane region" description="Helical" evidence="1">
    <location>
        <begin position="123"/>
        <end position="143"/>
    </location>
</feature>
<organism evidence="2 3">
    <name type="scientific">Aeromicrobium endophyticum</name>
    <dbReference type="NCBI Taxonomy" id="2292704"/>
    <lineage>
        <taxon>Bacteria</taxon>
        <taxon>Bacillati</taxon>
        <taxon>Actinomycetota</taxon>
        <taxon>Actinomycetes</taxon>
        <taxon>Propionibacteriales</taxon>
        <taxon>Nocardioidaceae</taxon>
        <taxon>Aeromicrobium</taxon>
    </lineage>
</organism>
<feature type="transmembrane region" description="Helical" evidence="1">
    <location>
        <begin position="83"/>
        <end position="111"/>
    </location>
</feature>
<evidence type="ECO:0000313" key="3">
    <source>
        <dbReference type="Proteomes" id="UP000265581"/>
    </source>
</evidence>